<gene>
    <name evidence="2" type="ORF">D9613_009538</name>
</gene>
<evidence type="ECO:0000313" key="3">
    <source>
        <dbReference type="Proteomes" id="UP000521872"/>
    </source>
</evidence>
<organism evidence="2 3">
    <name type="scientific">Agrocybe pediades</name>
    <dbReference type="NCBI Taxonomy" id="84607"/>
    <lineage>
        <taxon>Eukaryota</taxon>
        <taxon>Fungi</taxon>
        <taxon>Dikarya</taxon>
        <taxon>Basidiomycota</taxon>
        <taxon>Agaricomycotina</taxon>
        <taxon>Agaricomycetes</taxon>
        <taxon>Agaricomycetidae</taxon>
        <taxon>Agaricales</taxon>
        <taxon>Agaricineae</taxon>
        <taxon>Strophariaceae</taxon>
        <taxon>Agrocybe</taxon>
    </lineage>
</organism>
<protein>
    <submittedName>
        <fullName evidence="2">Uncharacterized protein</fullName>
    </submittedName>
</protein>
<feature type="region of interest" description="Disordered" evidence="1">
    <location>
        <begin position="1"/>
        <end position="28"/>
    </location>
</feature>
<proteinExistence type="predicted"/>
<comment type="caution">
    <text evidence="2">The sequence shown here is derived from an EMBL/GenBank/DDBJ whole genome shotgun (WGS) entry which is preliminary data.</text>
</comment>
<evidence type="ECO:0000313" key="2">
    <source>
        <dbReference type="EMBL" id="KAF4622100.1"/>
    </source>
</evidence>
<dbReference type="EMBL" id="JAACJL010000002">
    <property type="protein sequence ID" value="KAF4622100.1"/>
    <property type="molecule type" value="Genomic_DNA"/>
</dbReference>
<keyword evidence="3" id="KW-1185">Reference proteome</keyword>
<dbReference type="Proteomes" id="UP000521872">
    <property type="component" value="Unassembled WGS sequence"/>
</dbReference>
<dbReference type="AlphaFoldDB" id="A0A8H4R2A8"/>
<reference evidence="2 3" key="1">
    <citation type="submission" date="2019-12" db="EMBL/GenBank/DDBJ databases">
        <authorList>
            <person name="Floudas D."/>
            <person name="Bentzer J."/>
            <person name="Ahren D."/>
            <person name="Johansson T."/>
            <person name="Persson P."/>
            <person name="Tunlid A."/>
        </authorList>
    </citation>
    <scope>NUCLEOTIDE SEQUENCE [LARGE SCALE GENOMIC DNA]</scope>
    <source>
        <strain evidence="2 3">CBS 102.39</strain>
    </source>
</reference>
<evidence type="ECO:0000256" key="1">
    <source>
        <dbReference type="SAM" id="MobiDB-lite"/>
    </source>
</evidence>
<accession>A0A8H4R2A8</accession>
<name>A0A8H4R2A8_9AGAR</name>
<sequence>MAQTRHLRASAGDGVDIDNSILNHHHPSRSFPPYSITLYHRAEDQPSAHNI</sequence>